<comment type="caution">
    <text evidence="2">The sequence shown here is derived from an EMBL/GenBank/DDBJ whole genome shotgun (WGS) entry which is preliminary data.</text>
</comment>
<dbReference type="RefSeq" id="WP_253819875.1">
    <property type="nucleotide sequence ID" value="NZ_LVHG01000047.1"/>
</dbReference>
<feature type="compositionally biased region" description="Low complexity" evidence="1">
    <location>
        <begin position="202"/>
        <end position="211"/>
    </location>
</feature>
<name>A0AA91DMY0_VARPD</name>
<reference evidence="2 3" key="1">
    <citation type="submission" date="2016-03" db="EMBL/GenBank/DDBJ databases">
        <title>Genome sequence of Variovorax paradoxus KB5.</title>
        <authorList>
            <person name="Jeong H."/>
            <person name="Hong C.E."/>
            <person name="Jo S.H."/>
            <person name="Park J.M."/>
        </authorList>
    </citation>
    <scope>NUCLEOTIDE SEQUENCE [LARGE SCALE GENOMIC DNA]</scope>
    <source>
        <strain evidence="2 3">KB5</strain>
    </source>
</reference>
<evidence type="ECO:0000313" key="3">
    <source>
        <dbReference type="Proteomes" id="UP000077852"/>
    </source>
</evidence>
<protein>
    <recommendedName>
        <fullName evidence="4">DUF2894 domain-containing protein</fullName>
    </recommendedName>
</protein>
<dbReference type="Proteomes" id="UP000077852">
    <property type="component" value="Unassembled WGS sequence"/>
</dbReference>
<dbReference type="InterPro" id="IPR021549">
    <property type="entry name" value="DUF2894"/>
</dbReference>
<accession>A0AA91DMY0</accession>
<organism evidence="2 3">
    <name type="scientific">Variovorax paradoxus</name>
    <dbReference type="NCBI Taxonomy" id="34073"/>
    <lineage>
        <taxon>Bacteria</taxon>
        <taxon>Pseudomonadati</taxon>
        <taxon>Pseudomonadota</taxon>
        <taxon>Betaproteobacteria</taxon>
        <taxon>Burkholderiales</taxon>
        <taxon>Comamonadaceae</taxon>
        <taxon>Variovorax</taxon>
    </lineage>
</organism>
<evidence type="ECO:0008006" key="4">
    <source>
        <dbReference type="Google" id="ProtNLM"/>
    </source>
</evidence>
<evidence type="ECO:0000313" key="2">
    <source>
        <dbReference type="EMBL" id="OAK63121.1"/>
    </source>
</evidence>
<dbReference type="Pfam" id="PF11445">
    <property type="entry name" value="DUF2894"/>
    <property type="match status" value="1"/>
</dbReference>
<sequence length="224" mass="24121">MNSEEEVSAGNVAAVQAWIARGDHRFDPVRFRFIEALARRADTHEGEARRLLDERVATLLAAYGKDMAAARAAAAADGPQDARQQPRERSALAELVDHAAQNSPLPAGMQAVPADAAPGQSPALELKTLRYFRSTWSKLSADLRLTQSLAKVPENAGPLNSHHLVHRALTLMRDLSPEYLNHFMSYVDTLSWVEQANSASASAAASTTRAEASGRKTARAGKAG</sequence>
<evidence type="ECO:0000256" key="1">
    <source>
        <dbReference type="SAM" id="MobiDB-lite"/>
    </source>
</evidence>
<gene>
    <name evidence="2" type="ORF">A3K87_16860</name>
</gene>
<dbReference type="AlphaFoldDB" id="A0AA91DMY0"/>
<dbReference type="EMBL" id="LVHG01000047">
    <property type="protein sequence ID" value="OAK63121.1"/>
    <property type="molecule type" value="Genomic_DNA"/>
</dbReference>
<proteinExistence type="predicted"/>
<feature type="region of interest" description="Disordered" evidence="1">
    <location>
        <begin position="202"/>
        <end position="224"/>
    </location>
</feature>